<evidence type="ECO:0000256" key="1">
    <source>
        <dbReference type="SAM" id="MobiDB-lite"/>
    </source>
</evidence>
<dbReference type="PANTHER" id="PTHR12197:SF294">
    <property type="entry name" value="POTENTIAL PROTEIN LYSINE METHYLTRANSFERASE SET6"/>
    <property type="match status" value="1"/>
</dbReference>
<accession>A0A8K0JPK1</accession>
<organism evidence="3 4">
    <name type="scientific">Filobasidium floriforme</name>
    <dbReference type="NCBI Taxonomy" id="5210"/>
    <lineage>
        <taxon>Eukaryota</taxon>
        <taxon>Fungi</taxon>
        <taxon>Dikarya</taxon>
        <taxon>Basidiomycota</taxon>
        <taxon>Agaricomycotina</taxon>
        <taxon>Tremellomycetes</taxon>
        <taxon>Filobasidiales</taxon>
        <taxon>Filobasidiaceae</taxon>
        <taxon>Filobasidium</taxon>
    </lineage>
</organism>
<comment type="caution">
    <text evidence="3">The sequence shown here is derived from an EMBL/GenBank/DDBJ whole genome shotgun (WGS) entry which is preliminary data.</text>
</comment>
<dbReference type="EMBL" id="JABELV010000087">
    <property type="protein sequence ID" value="KAG7531578.1"/>
    <property type="molecule type" value="Genomic_DNA"/>
</dbReference>
<protein>
    <recommendedName>
        <fullName evidence="2">SET domain-containing protein</fullName>
    </recommendedName>
</protein>
<evidence type="ECO:0000259" key="2">
    <source>
        <dbReference type="Pfam" id="PF00856"/>
    </source>
</evidence>
<name>A0A8K0JPK1_9TREE</name>
<dbReference type="AlphaFoldDB" id="A0A8K0JPK1"/>
<evidence type="ECO:0000313" key="3">
    <source>
        <dbReference type="EMBL" id="KAG7531578.1"/>
    </source>
</evidence>
<dbReference type="InterPro" id="IPR050869">
    <property type="entry name" value="H3K4_H4K5_MeTrfase"/>
</dbReference>
<evidence type="ECO:0000313" key="4">
    <source>
        <dbReference type="Proteomes" id="UP000812966"/>
    </source>
</evidence>
<dbReference type="SUPFAM" id="SSF82199">
    <property type="entry name" value="SET domain"/>
    <property type="match status" value="1"/>
</dbReference>
<dbReference type="InterPro" id="IPR001214">
    <property type="entry name" value="SET_dom"/>
</dbReference>
<feature type="region of interest" description="Disordered" evidence="1">
    <location>
        <begin position="23"/>
        <end position="51"/>
    </location>
</feature>
<dbReference type="PANTHER" id="PTHR12197">
    <property type="entry name" value="HISTONE-LYSINE N-METHYLTRANSFERASE SMYD"/>
    <property type="match status" value="1"/>
</dbReference>
<gene>
    <name evidence="3" type="ORF">FFLO_04237</name>
</gene>
<dbReference type="Gene3D" id="2.170.270.10">
    <property type="entry name" value="SET domain"/>
    <property type="match status" value="1"/>
</dbReference>
<sequence length="279" mass="31277">MREHGQEGVEAYAVVEELARKQAKSVNKEAADKEEPVASGSATTVDVPREPSLEEVEQAWIKAETQAELIVAARTLPRPSKPQRKAIALALETKLDSMTINHAISGILASKNHPSTWTSVEELYASPQPYNTLDQLHAHTASYLHLLALLPLSLLPHCTREILKTTLDRDAHNSFGIRSLDDDASEMFGYGTWPSASYWNHSCRPNITKSRNGREWTFSTSREVKEGEELCITYLGGEEREVGVEKRREMLEKAWKFVCGCEKCTEEAGQVDDAKRRLE</sequence>
<feature type="domain" description="SET" evidence="2">
    <location>
        <begin position="188"/>
        <end position="234"/>
    </location>
</feature>
<keyword evidence="4" id="KW-1185">Reference proteome</keyword>
<dbReference type="InterPro" id="IPR046341">
    <property type="entry name" value="SET_dom_sf"/>
</dbReference>
<dbReference type="CDD" id="cd20071">
    <property type="entry name" value="SET_SMYD"/>
    <property type="match status" value="1"/>
</dbReference>
<dbReference type="GO" id="GO:0005634">
    <property type="term" value="C:nucleus"/>
    <property type="evidence" value="ECO:0007669"/>
    <property type="project" value="TreeGrafter"/>
</dbReference>
<dbReference type="Pfam" id="PF00856">
    <property type="entry name" value="SET"/>
    <property type="match status" value="1"/>
</dbReference>
<reference evidence="3" key="1">
    <citation type="submission" date="2020-04" db="EMBL/GenBank/DDBJ databases">
        <title>Analysis of mating type loci in Filobasidium floriforme.</title>
        <authorList>
            <person name="Nowrousian M."/>
        </authorList>
    </citation>
    <scope>NUCLEOTIDE SEQUENCE</scope>
    <source>
        <strain evidence="3">CBS 6242</strain>
    </source>
</reference>
<proteinExistence type="predicted"/>
<feature type="compositionally biased region" description="Basic and acidic residues" evidence="1">
    <location>
        <begin position="26"/>
        <end position="36"/>
    </location>
</feature>
<dbReference type="Proteomes" id="UP000812966">
    <property type="component" value="Unassembled WGS sequence"/>
</dbReference>